<dbReference type="GO" id="GO:0006289">
    <property type="term" value="P:nucleotide-excision repair"/>
    <property type="evidence" value="ECO:0007669"/>
    <property type="project" value="TreeGrafter"/>
</dbReference>
<reference evidence="9" key="1">
    <citation type="submission" date="2021-01" db="EMBL/GenBank/DDBJ databases">
        <authorList>
            <person name="Corre E."/>
            <person name="Pelletier E."/>
            <person name="Niang G."/>
            <person name="Scheremetjew M."/>
            <person name="Finn R."/>
            <person name="Kale V."/>
            <person name="Holt S."/>
            <person name="Cochrane G."/>
            <person name="Meng A."/>
            <person name="Brown T."/>
            <person name="Cohen L."/>
        </authorList>
    </citation>
    <scope>NUCLEOTIDE SEQUENCE</scope>
    <source>
        <strain evidence="9">CCAP 955/1</strain>
    </source>
</reference>
<dbReference type="GO" id="GO:0005662">
    <property type="term" value="C:DNA replication factor A complex"/>
    <property type="evidence" value="ECO:0007669"/>
    <property type="project" value="TreeGrafter"/>
</dbReference>
<accession>A0A7S3GU06</accession>
<name>A0A7S3GU06_9STRA</name>
<comment type="similarity">
    <text evidence="2">Belongs to the replication factor A protein 2 family.</text>
</comment>
<evidence type="ECO:0000256" key="3">
    <source>
        <dbReference type="ARBA" id="ARBA00022705"/>
    </source>
</evidence>
<dbReference type="Gene3D" id="1.10.10.10">
    <property type="entry name" value="Winged helix-like DNA-binding domain superfamily/Winged helix DNA-binding domain"/>
    <property type="match status" value="1"/>
</dbReference>
<feature type="region of interest" description="Disordered" evidence="7">
    <location>
        <begin position="188"/>
        <end position="221"/>
    </location>
</feature>
<dbReference type="InterPro" id="IPR012340">
    <property type="entry name" value="NA-bd_OB-fold"/>
</dbReference>
<dbReference type="GO" id="GO:0000781">
    <property type="term" value="C:chromosome, telomeric region"/>
    <property type="evidence" value="ECO:0007669"/>
    <property type="project" value="TreeGrafter"/>
</dbReference>
<evidence type="ECO:0000256" key="7">
    <source>
        <dbReference type="SAM" id="MobiDB-lite"/>
    </source>
</evidence>
<protein>
    <recommendedName>
        <fullName evidence="8">Replication protein A C-terminal domain-containing protein</fullName>
    </recommendedName>
</protein>
<dbReference type="InterPro" id="IPR014892">
    <property type="entry name" value="RPA_C"/>
</dbReference>
<feature type="cross-link" description="Glycyl lysine isopeptide (Lys-Gly) (interchain with G-Cter in ubiquitin)" evidence="6">
    <location>
        <position position="50"/>
    </location>
</feature>
<dbReference type="PANTHER" id="PTHR13989:SF16">
    <property type="entry name" value="REPLICATION PROTEIN A2"/>
    <property type="match status" value="1"/>
</dbReference>
<evidence type="ECO:0000256" key="2">
    <source>
        <dbReference type="ARBA" id="ARBA00007815"/>
    </source>
</evidence>
<dbReference type="Pfam" id="PF08784">
    <property type="entry name" value="RPA_C"/>
    <property type="match status" value="1"/>
</dbReference>
<feature type="domain" description="Replication protein A C-terminal" evidence="8">
    <location>
        <begin position="206"/>
        <end position="311"/>
    </location>
</feature>
<proteinExistence type="inferred from homology"/>
<evidence type="ECO:0000256" key="6">
    <source>
        <dbReference type="PIRSR" id="PIRSR036949-1"/>
    </source>
</evidence>
<dbReference type="GO" id="GO:0000724">
    <property type="term" value="P:double-strand break repair via homologous recombination"/>
    <property type="evidence" value="ECO:0007669"/>
    <property type="project" value="TreeGrafter"/>
</dbReference>
<evidence type="ECO:0000259" key="8">
    <source>
        <dbReference type="Pfam" id="PF08784"/>
    </source>
</evidence>
<dbReference type="InterPro" id="IPR040260">
    <property type="entry name" value="RFA2-like"/>
</dbReference>
<keyword evidence="3" id="KW-0235">DNA replication</keyword>
<dbReference type="SUPFAM" id="SSF50249">
    <property type="entry name" value="Nucleic acid-binding proteins"/>
    <property type="match status" value="1"/>
</dbReference>
<evidence type="ECO:0000256" key="1">
    <source>
        <dbReference type="ARBA" id="ARBA00004123"/>
    </source>
</evidence>
<dbReference type="Gene3D" id="2.40.50.140">
    <property type="entry name" value="Nucleic acid-binding proteins"/>
    <property type="match status" value="1"/>
</dbReference>
<dbReference type="InterPro" id="IPR036388">
    <property type="entry name" value="WH-like_DNA-bd_sf"/>
</dbReference>
<evidence type="ECO:0000256" key="5">
    <source>
        <dbReference type="ARBA" id="ARBA00023242"/>
    </source>
</evidence>
<comment type="subcellular location">
    <subcellularLocation>
        <location evidence="1">Nucleus</location>
    </subcellularLocation>
</comment>
<keyword evidence="4" id="KW-0238">DNA-binding</keyword>
<dbReference type="PIRSF" id="PIRSF036949">
    <property type="entry name" value="RPA32"/>
    <property type="match status" value="1"/>
</dbReference>
<keyword evidence="5" id="KW-0539">Nucleus</keyword>
<dbReference type="GO" id="GO:0003697">
    <property type="term" value="F:single-stranded DNA binding"/>
    <property type="evidence" value="ECO:0007669"/>
    <property type="project" value="TreeGrafter"/>
</dbReference>
<evidence type="ECO:0000256" key="4">
    <source>
        <dbReference type="ARBA" id="ARBA00023125"/>
    </source>
</evidence>
<dbReference type="InterPro" id="IPR014646">
    <property type="entry name" value="Rfa2/RPA32"/>
</dbReference>
<sequence>MSYGGFEYGNNNQYGGFDPMGGYGGNYGMDGGGAGGFMGGEPEVKSSEKKKVGDRQSLIPVTIKQIQSADRQGDQYIVDGREIHTVQLVGTFSGLEEHSTNILFRLNDGTGLLECRQWIDKESLKHKKVAGLKPGSMVRVVGNIRDYEGSKHILVFEIFAVEDFNQLTNHLLNVVLTHCIHTKGPIPGDNSGANKPGIASNNFSSGSPAGRPTIGGSNNMGFNNNAGFNMNSMNQRGGSSLNAVKSETQGLTETIYQAYTGRSSANQEGLPLQAALQILRTKGVNLQPHELLNHVRQLCDDGRLYSTIDDEHHKPTSEDF</sequence>
<dbReference type="GO" id="GO:0035861">
    <property type="term" value="C:site of double-strand break"/>
    <property type="evidence" value="ECO:0007669"/>
    <property type="project" value="TreeGrafter"/>
</dbReference>
<gene>
    <name evidence="9" type="ORF">SELO1098_LOCUS5190</name>
</gene>
<dbReference type="EMBL" id="HBIC01010481">
    <property type="protein sequence ID" value="CAE0276360.1"/>
    <property type="molecule type" value="Transcribed_RNA"/>
</dbReference>
<dbReference type="GO" id="GO:0006260">
    <property type="term" value="P:DNA replication"/>
    <property type="evidence" value="ECO:0007669"/>
    <property type="project" value="UniProtKB-KW"/>
</dbReference>
<dbReference type="AlphaFoldDB" id="A0A7S3GU06"/>
<organism evidence="9">
    <name type="scientific">Spumella elongata</name>
    <dbReference type="NCBI Taxonomy" id="89044"/>
    <lineage>
        <taxon>Eukaryota</taxon>
        <taxon>Sar</taxon>
        <taxon>Stramenopiles</taxon>
        <taxon>Ochrophyta</taxon>
        <taxon>Chrysophyceae</taxon>
        <taxon>Chromulinales</taxon>
        <taxon>Chromulinaceae</taxon>
        <taxon>Spumella</taxon>
    </lineage>
</organism>
<evidence type="ECO:0000313" key="9">
    <source>
        <dbReference type="EMBL" id="CAE0276360.1"/>
    </source>
</evidence>
<dbReference type="PANTHER" id="PTHR13989">
    <property type="entry name" value="REPLICATION PROTEIN A-RELATED"/>
    <property type="match status" value="1"/>
</dbReference>
<feature type="cross-link" description="Glycyl lysine isopeptide (Lys-Gly) (interchain with G-Cter in ubiquitin)" evidence="6">
    <location>
        <position position="49"/>
    </location>
</feature>
<dbReference type="CDD" id="cd04478">
    <property type="entry name" value="RPA2_DBD_D"/>
    <property type="match status" value="1"/>
</dbReference>